<reference evidence="2" key="1">
    <citation type="submission" date="2017-08" db="EMBL/GenBank/DDBJ databases">
        <title>A dynamic microbial community with high functional redundancy inhabits the cold, oxic subseafloor aquifer.</title>
        <authorList>
            <person name="Tully B.J."/>
            <person name="Wheat C.G."/>
            <person name="Glazer B.T."/>
            <person name="Huber J.A."/>
        </authorList>
    </citation>
    <scope>NUCLEOTIDE SEQUENCE [LARGE SCALE GENOMIC DNA]</scope>
</reference>
<organism evidence="1 2">
    <name type="scientific">SAR324 cluster bacterium</name>
    <dbReference type="NCBI Taxonomy" id="2024889"/>
    <lineage>
        <taxon>Bacteria</taxon>
        <taxon>Deltaproteobacteria</taxon>
        <taxon>SAR324 cluster</taxon>
    </lineage>
</organism>
<accession>A0A2A4T256</accession>
<name>A0A2A4T256_9DELT</name>
<dbReference type="InterPro" id="IPR032774">
    <property type="entry name" value="WG_beta_rep"/>
</dbReference>
<dbReference type="Proteomes" id="UP000218113">
    <property type="component" value="Unassembled WGS sequence"/>
</dbReference>
<gene>
    <name evidence="1" type="ORF">COB67_08175</name>
</gene>
<proteinExistence type="predicted"/>
<dbReference type="EMBL" id="NVSR01000054">
    <property type="protein sequence ID" value="PCI27608.1"/>
    <property type="molecule type" value="Genomic_DNA"/>
</dbReference>
<evidence type="ECO:0008006" key="3">
    <source>
        <dbReference type="Google" id="ProtNLM"/>
    </source>
</evidence>
<evidence type="ECO:0000313" key="2">
    <source>
        <dbReference type="Proteomes" id="UP000218113"/>
    </source>
</evidence>
<dbReference type="Pfam" id="PF14903">
    <property type="entry name" value="WG_beta_rep"/>
    <property type="match status" value="1"/>
</dbReference>
<protein>
    <recommendedName>
        <fullName evidence="3">WG repeat-containing protein</fullName>
    </recommendedName>
</protein>
<comment type="caution">
    <text evidence="1">The sequence shown here is derived from an EMBL/GenBank/DDBJ whole genome shotgun (WGS) entry which is preliminary data.</text>
</comment>
<dbReference type="AlphaFoldDB" id="A0A2A4T256"/>
<sequence length="53" mass="5899">MDRAGKTVIPIKYDGLHTFSNGWARFMSNGKVGFLNREGKVMQVESQGSTFGF</sequence>
<evidence type="ECO:0000313" key="1">
    <source>
        <dbReference type="EMBL" id="PCI27608.1"/>
    </source>
</evidence>